<organism evidence="2 3">
    <name type="scientific">Portunus trituberculatus</name>
    <name type="common">Swimming crab</name>
    <name type="synonym">Neptunus trituberculatus</name>
    <dbReference type="NCBI Taxonomy" id="210409"/>
    <lineage>
        <taxon>Eukaryota</taxon>
        <taxon>Metazoa</taxon>
        <taxon>Ecdysozoa</taxon>
        <taxon>Arthropoda</taxon>
        <taxon>Crustacea</taxon>
        <taxon>Multicrustacea</taxon>
        <taxon>Malacostraca</taxon>
        <taxon>Eumalacostraca</taxon>
        <taxon>Eucarida</taxon>
        <taxon>Decapoda</taxon>
        <taxon>Pleocyemata</taxon>
        <taxon>Brachyura</taxon>
        <taxon>Eubrachyura</taxon>
        <taxon>Portunoidea</taxon>
        <taxon>Portunidae</taxon>
        <taxon>Portuninae</taxon>
        <taxon>Portunus</taxon>
    </lineage>
</organism>
<evidence type="ECO:0000313" key="3">
    <source>
        <dbReference type="Proteomes" id="UP000324222"/>
    </source>
</evidence>
<comment type="caution">
    <text evidence="2">The sequence shown here is derived from an EMBL/GenBank/DDBJ whole genome shotgun (WGS) entry which is preliminary data.</text>
</comment>
<keyword evidence="3" id="KW-1185">Reference proteome</keyword>
<feature type="region of interest" description="Disordered" evidence="1">
    <location>
        <begin position="21"/>
        <end position="59"/>
    </location>
</feature>
<feature type="compositionally biased region" description="Polar residues" evidence="1">
    <location>
        <begin position="24"/>
        <end position="46"/>
    </location>
</feature>
<sequence length="59" mass="6520">MTLINLLVGESPLSRQSLAHLIGSEQNPTHSSSPELPGSRLTQVTSRHTDRSFFHPPTR</sequence>
<evidence type="ECO:0000256" key="1">
    <source>
        <dbReference type="SAM" id="MobiDB-lite"/>
    </source>
</evidence>
<proteinExistence type="predicted"/>
<dbReference type="Proteomes" id="UP000324222">
    <property type="component" value="Unassembled WGS sequence"/>
</dbReference>
<accession>A0A5B7GB48</accession>
<protein>
    <submittedName>
        <fullName evidence="2">Uncharacterized protein</fullName>
    </submittedName>
</protein>
<evidence type="ECO:0000313" key="2">
    <source>
        <dbReference type="EMBL" id="MPC54513.1"/>
    </source>
</evidence>
<name>A0A5B7GB48_PORTR</name>
<dbReference type="EMBL" id="VSRR010012418">
    <property type="protein sequence ID" value="MPC54513.1"/>
    <property type="molecule type" value="Genomic_DNA"/>
</dbReference>
<gene>
    <name evidence="2" type="ORF">E2C01_048434</name>
</gene>
<dbReference type="AlphaFoldDB" id="A0A5B7GB48"/>
<reference evidence="2 3" key="1">
    <citation type="submission" date="2019-05" db="EMBL/GenBank/DDBJ databases">
        <title>Another draft genome of Portunus trituberculatus and its Hox gene families provides insights of decapod evolution.</title>
        <authorList>
            <person name="Jeong J.-H."/>
            <person name="Song I."/>
            <person name="Kim S."/>
            <person name="Choi T."/>
            <person name="Kim D."/>
            <person name="Ryu S."/>
            <person name="Kim W."/>
        </authorList>
    </citation>
    <scope>NUCLEOTIDE SEQUENCE [LARGE SCALE GENOMIC DNA]</scope>
    <source>
        <tissue evidence="2">Muscle</tissue>
    </source>
</reference>